<evidence type="ECO:0000259" key="14">
    <source>
        <dbReference type="PROSITE" id="PS50110"/>
    </source>
</evidence>
<dbReference type="NCBIfam" id="TIGR01557">
    <property type="entry name" value="myb_SHAQKYF"/>
    <property type="match status" value="1"/>
</dbReference>
<dbReference type="GO" id="GO:0009736">
    <property type="term" value="P:cytokinin-activated signaling pathway"/>
    <property type="evidence" value="ECO:0007669"/>
    <property type="project" value="UniProtKB-KW"/>
</dbReference>
<evidence type="ECO:0000256" key="4">
    <source>
        <dbReference type="ARBA" id="ARBA00022864"/>
    </source>
</evidence>
<organism evidence="15 16">
    <name type="scientific">Rhododendron simsii</name>
    <name type="common">Sims's rhododendron</name>
    <dbReference type="NCBI Taxonomy" id="118357"/>
    <lineage>
        <taxon>Eukaryota</taxon>
        <taxon>Viridiplantae</taxon>
        <taxon>Streptophyta</taxon>
        <taxon>Embryophyta</taxon>
        <taxon>Tracheophyta</taxon>
        <taxon>Spermatophyta</taxon>
        <taxon>Magnoliopsida</taxon>
        <taxon>eudicotyledons</taxon>
        <taxon>Gunneridae</taxon>
        <taxon>Pentapetalae</taxon>
        <taxon>asterids</taxon>
        <taxon>Ericales</taxon>
        <taxon>Ericaceae</taxon>
        <taxon>Ericoideae</taxon>
        <taxon>Rhodoreae</taxon>
        <taxon>Rhododendron</taxon>
    </lineage>
</organism>
<dbReference type="GO" id="GO:0080036">
    <property type="term" value="P:regulation of cytokinin-activated signaling pathway"/>
    <property type="evidence" value="ECO:0007669"/>
    <property type="project" value="UniProtKB-ARBA"/>
</dbReference>
<feature type="compositionally biased region" description="Basic and acidic residues" evidence="13">
    <location>
        <begin position="140"/>
        <end position="155"/>
    </location>
</feature>
<comment type="subunit">
    <text evidence="11">Binds the target DNA as a monomer.</text>
</comment>
<dbReference type="Gene3D" id="3.40.50.2300">
    <property type="match status" value="1"/>
</dbReference>
<dbReference type="GO" id="GO:0080113">
    <property type="term" value="P:regulation of seed growth"/>
    <property type="evidence" value="ECO:0007669"/>
    <property type="project" value="UniProtKB-ARBA"/>
</dbReference>
<dbReference type="GO" id="GO:0010082">
    <property type="term" value="P:regulation of root meristem growth"/>
    <property type="evidence" value="ECO:0007669"/>
    <property type="project" value="UniProtKB-ARBA"/>
</dbReference>
<evidence type="ECO:0000256" key="7">
    <source>
        <dbReference type="ARBA" id="ARBA00023125"/>
    </source>
</evidence>
<dbReference type="InterPro" id="IPR017053">
    <property type="entry name" value="Response_reg_B-typ_pln"/>
</dbReference>
<dbReference type="GO" id="GO:0003677">
    <property type="term" value="F:DNA binding"/>
    <property type="evidence" value="ECO:0007669"/>
    <property type="project" value="UniProtKB-KW"/>
</dbReference>
<feature type="compositionally biased region" description="Acidic residues" evidence="13">
    <location>
        <begin position="177"/>
        <end position="191"/>
    </location>
</feature>
<evidence type="ECO:0000313" key="15">
    <source>
        <dbReference type="EMBL" id="KAF7137445.1"/>
    </source>
</evidence>
<dbReference type="InterPro" id="IPR001789">
    <property type="entry name" value="Sig_transdc_resp-reg_receiver"/>
</dbReference>
<keyword evidence="3 12" id="KW-0597">Phosphoprotein</keyword>
<dbReference type="AlphaFoldDB" id="A0A834GQX6"/>
<dbReference type="GO" id="GO:0080022">
    <property type="term" value="P:primary root development"/>
    <property type="evidence" value="ECO:0007669"/>
    <property type="project" value="UniProtKB-ARBA"/>
</dbReference>
<dbReference type="GO" id="GO:0010380">
    <property type="term" value="P:regulation of chlorophyll biosynthetic process"/>
    <property type="evidence" value="ECO:0007669"/>
    <property type="project" value="UniProtKB-ARBA"/>
</dbReference>
<keyword evidence="7" id="KW-0238">DNA-binding</keyword>
<evidence type="ECO:0000256" key="8">
    <source>
        <dbReference type="ARBA" id="ARBA00023159"/>
    </source>
</evidence>
<evidence type="ECO:0000256" key="9">
    <source>
        <dbReference type="ARBA" id="ARBA00023163"/>
    </source>
</evidence>
<feature type="region of interest" description="Disordered" evidence="13">
    <location>
        <begin position="137"/>
        <end position="196"/>
    </location>
</feature>
<proteinExistence type="inferred from homology"/>
<dbReference type="InterPro" id="IPR045279">
    <property type="entry name" value="ARR-like"/>
</dbReference>
<dbReference type="Gene3D" id="1.10.10.60">
    <property type="entry name" value="Homeodomain-like"/>
    <property type="match status" value="1"/>
</dbReference>
<evidence type="ECO:0000256" key="13">
    <source>
        <dbReference type="SAM" id="MobiDB-lite"/>
    </source>
</evidence>
<dbReference type="GO" id="GO:1990110">
    <property type="term" value="P:callus formation"/>
    <property type="evidence" value="ECO:0007669"/>
    <property type="project" value="UniProtKB-ARBA"/>
</dbReference>
<dbReference type="InterPro" id="IPR009057">
    <property type="entry name" value="Homeodomain-like_sf"/>
</dbReference>
<evidence type="ECO:0000256" key="3">
    <source>
        <dbReference type="ARBA" id="ARBA00022553"/>
    </source>
</evidence>
<protein>
    <recommendedName>
        <fullName evidence="14">Response regulatory domain-containing protein</fullName>
    </recommendedName>
</protein>
<keyword evidence="4" id="KW-0932">Cytokinin signaling pathway</keyword>
<dbReference type="GO" id="GO:0010492">
    <property type="term" value="P:maintenance of shoot apical meristem identity"/>
    <property type="evidence" value="ECO:0007669"/>
    <property type="project" value="UniProtKB-ARBA"/>
</dbReference>
<keyword evidence="5" id="KW-0902">Two-component regulatory system</keyword>
<sequence length="724" mass="79462">MTIEQFPDERLDQFPVGMRVLAVDDDPTCLMLLQTLLRKCQYHVTTTNQAIAALKLLRENKNKFDLVISDVHMPDMDGFKLLELVGLEMDLPVIMLSANGDTKLVMKGITHGACDYLLKPIRIEELKNIWQHVVRKKKVESKDENNSNKPYHESDGGQMGDSYQNGKLNRKRKDQKEDYDEDHADNGDNNEDASMQKKPRVVWTMDLHRKFVAAVNQLGLEKAVPKRILDMMNVETLTRENKYRLYLKRISSSQQADMVAALSGADSVYLRTGSLNGYGNYNGLAGSAQFHGQFQNAAVKSLSSSGMLGRLNSAAGLGMSGISSSSGMVQLGHAGNLSKIPIGNQTNSHPVLLPGNQYGSILRGMPASFEFDQVQHKAVGYIGDISNANNVATVFPISCSISDRGTNVTSSTKSSLLGGPYNAMILQGQPQTIERNRVCGNQSCVTLASNTEFSACLRDFASCNDGLPPNLPSEIQSNSFTSSDRINQDIPTHFGNNKSSVAVVKGCKSPNTSSITTVGTGFPVLRTDLQSQAAPRFGSNLKENMSHNPNQGWDVKKSDPSHNQNLMCASMNSSIPPHGVLGPSGQMLDSRNAVCNGKNDYIMTGRTNPFNPLSMHPNEVEQSAIGTTVKLKQGHIVDQTRPHDCQSYDDVGCLEDLVSALMKEVKLKTCRKKISQRLNGKETGFGFDTHLGLAFEDGEEDQQRGDDSLIRFRSIESFIRNLST</sequence>
<evidence type="ECO:0000256" key="6">
    <source>
        <dbReference type="ARBA" id="ARBA00023015"/>
    </source>
</evidence>
<evidence type="ECO:0000256" key="12">
    <source>
        <dbReference type="PROSITE-ProRule" id="PRU00169"/>
    </source>
</evidence>
<dbReference type="PANTHER" id="PTHR43874:SF7">
    <property type="entry name" value="TWO-COMPONENT RESPONSE REGULATOR ARR10"/>
    <property type="match status" value="1"/>
</dbReference>
<keyword evidence="8" id="KW-0010">Activator</keyword>
<comment type="subcellular location">
    <subcellularLocation>
        <location evidence="1">Nucleus</location>
    </subcellularLocation>
</comment>
<dbReference type="PIRSF" id="PIRSF036392">
    <property type="entry name" value="RR_ARR_type-B"/>
    <property type="match status" value="1"/>
</dbReference>
<dbReference type="CDD" id="cd17584">
    <property type="entry name" value="REC_typeB_ARR-like"/>
    <property type="match status" value="1"/>
</dbReference>
<dbReference type="GO" id="GO:0003700">
    <property type="term" value="F:DNA-binding transcription factor activity"/>
    <property type="evidence" value="ECO:0007669"/>
    <property type="project" value="InterPro"/>
</dbReference>
<dbReference type="InterPro" id="IPR006447">
    <property type="entry name" value="Myb_dom_plants"/>
</dbReference>
<evidence type="ECO:0000313" key="16">
    <source>
        <dbReference type="Proteomes" id="UP000626092"/>
    </source>
</evidence>
<dbReference type="FunFam" id="3.40.50.2300:FF:000132">
    <property type="entry name" value="Two-component response regulator"/>
    <property type="match status" value="1"/>
</dbReference>
<evidence type="ECO:0000256" key="10">
    <source>
        <dbReference type="ARBA" id="ARBA00023242"/>
    </source>
</evidence>
<dbReference type="FunFam" id="1.10.10.60:FF:000007">
    <property type="entry name" value="Two-component response regulator"/>
    <property type="match status" value="1"/>
</dbReference>
<accession>A0A834GQX6</accession>
<evidence type="ECO:0000256" key="5">
    <source>
        <dbReference type="ARBA" id="ARBA00023012"/>
    </source>
</evidence>
<dbReference type="GO" id="GO:0031537">
    <property type="term" value="P:regulation of anthocyanin metabolic process"/>
    <property type="evidence" value="ECO:0007669"/>
    <property type="project" value="UniProtKB-ARBA"/>
</dbReference>
<keyword evidence="9" id="KW-0804">Transcription</keyword>
<evidence type="ECO:0000256" key="1">
    <source>
        <dbReference type="ARBA" id="ARBA00004123"/>
    </source>
</evidence>
<dbReference type="EMBL" id="WJXA01000007">
    <property type="protein sequence ID" value="KAF7137445.1"/>
    <property type="molecule type" value="Genomic_DNA"/>
</dbReference>
<dbReference type="Pfam" id="PF00072">
    <property type="entry name" value="Response_reg"/>
    <property type="match status" value="1"/>
</dbReference>
<evidence type="ECO:0000256" key="11">
    <source>
        <dbReference type="ARBA" id="ARBA00061767"/>
    </source>
</evidence>
<name>A0A834GQX6_RHOSS</name>
<dbReference type="PROSITE" id="PS50110">
    <property type="entry name" value="RESPONSE_REGULATORY"/>
    <property type="match status" value="1"/>
</dbReference>
<keyword evidence="6" id="KW-0805">Transcription regulation</keyword>
<comment type="similarity">
    <text evidence="2">Belongs to the ARR family. Type-B subfamily.</text>
</comment>
<dbReference type="SMART" id="SM00448">
    <property type="entry name" value="REC"/>
    <property type="match status" value="1"/>
</dbReference>
<dbReference type="PANTHER" id="PTHR43874">
    <property type="entry name" value="TWO-COMPONENT RESPONSE REGULATOR"/>
    <property type="match status" value="1"/>
</dbReference>
<dbReference type="Proteomes" id="UP000626092">
    <property type="component" value="Unassembled WGS sequence"/>
</dbReference>
<dbReference type="SUPFAM" id="SSF52172">
    <property type="entry name" value="CheY-like"/>
    <property type="match status" value="1"/>
</dbReference>
<dbReference type="GO" id="GO:0000160">
    <property type="term" value="P:phosphorelay signal transduction system"/>
    <property type="evidence" value="ECO:0007669"/>
    <property type="project" value="UniProtKB-KW"/>
</dbReference>
<dbReference type="SUPFAM" id="SSF46689">
    <property type="entry name" value="Homeodomain-like"/>
    <property type="match status" value="1"/>
</dbReference>
<dbReference type="InterPro" id="IPR011006">
    <property type="entry name" value="CheY-like_superfamily"/>
</dbReference>
<evidence type="ECO:0000256" key="2">
    <source>
        <dbReference type="ARBA" id="ARBA00006015"/>
    </source>
</evidence>
<feature type="modified residue" description="4-aspartylphosphate" evidence="12">
    <location>
        <position position="70"/>
    </location>
</feature>
<gene>
    <name evidence="15" type="ORF">RHSIM_Rhsim07G0163000</name>
</gene>
<feature type="domain" description="Response regulatory" evidence="14">
    <location>
        <begin position="19"/>
        <end position="134"/>
    </location>
</feature>
<keyword evidence="16" id="KW-1185">Reference proteome</keyword>
<dbReference type="GO" id="GO:0009414">
    <property type="term" value="P:response to water deprivation"/>
    <property type="evidence" value="ECO:0007669"/>
    <property type="project" value="UniProtKB-ARBA"/>
</dbReference>
<reference evidence="15" key="1">
    <citation type="submission" date="2019-11" db="EMBL/GenBank/DDBJ databases">
        <authorList>
            <person name="Liu Y."/>
            <person name="Hou J."/>
            <person name="Li T.-Q."/>
            <person name="Guan C.-H."/>
            <person name="Wu X."/>
            <person name="Wu H.-Z."/>
            <person name="Ling F."/>
            <person name="Zhang R."/>
            <person name="Shi X.-G."/>
            <person name="Ren J.-P."/>
            <person name="Chen E.-F."/>
            <person name="Sun J.-M."/>
        </authorList>
    </citation>
    <scope>NUCLEOTIDE SEQUENCE</scope>
    <source>
        <strain evidence="15">Adult_tree_wgs_1</strain>
        <tissue evidence="15">Leaves</tissue>
    </source>
</reference>
<dbReference type="OrthoDB" id="60033at2759"/>
<dbReference type="GO" id="GO:0005634">
    <property type="term" value="C:nucleus"/>
    <property type="evidence" value="ECO:0007669"/>
    <property type="project" value="UniProtKB-SubCell"/>
</dbReference>
<comment type="caution">
    <text evidence="15">The sequence shown here is derived from an EMBL/GenBank/DDBJ whole genome shotgun (WGS) entry which is preliminary data.</text>
</comment>
<keyword evidence="10" id="KW-0539">Nucleus</keyword>